<proteinExistence type="predicted"/>
<dbReference type="EMBL" id="JBBPBN010000099">
    <property type="protein sequence ID" value="KAK8979800.1"/>
    <property type="molecule type" value="Genomic_DNA"/>
</dbReference>
<sequence>MTGGKIASVLVKQILGIICLILLCNLVSEPVGVGAFNPVPCLGNCSEFPDCNQACIKKGFPKGGFKTPIKSQPTASRRSPDREPDGKLHGRVGGCLAAEVGADRESNERR</sequence>
<protein>
    <submittedName>
        <fullName evidence="3">Uncharacterized protein</fullName>
    </submittedName>
</protein>
<gene>
    <name evidence="3" type="ORF">V6N11_066003</name>
</gene>
<comment type="caution">
    <text evidence="3">The sequence shown here is derived from an EMBL/GenBank/DDBJ whole genome shotgun (WGS) entry which is preliminary data.</text>
</comment>
<organism evidence="3 4">
    <name type="scientific">Hibiscus sabdariffa</name>
    <name type="common">roselle</name>
    <dbReference type="NCBI Taxonomy" id="183260"/>
    <lineage>
        <taxon>Eukaryota</taxon>
        <taxon>Viridiplantae</taxon>
        <taxon>Streptophyta</taxon>
        <taxon>Embryophyta</taxon>
        <taxon>Tracheophyta</taxon>
        <taxon>Spermatophyta</taxon>
        <taxon>Magnoliopsida</taxon>
        <taxon>eudicotyledons</taxon>
        <taxon>Gunneridae</taxon>
        <taxon>Pentapetalae</taxon>
        <taxon>rosids</taxon>
        <taxon>malvids</taxon>
        <taxon>Malvales</taxon>
        <taxon>Malvaceae</taxon>
        <taxon>Malvoideae</taxon>
        <taxon>Hibiscus</taxon>
    </lineage>
</organism>
<feature type="compositionally biased region" description="Basic and acidic residues" evidence="1">
    <location>
        <begin position="101"/>
        <end position="110"/>
    </location>
</feature>
<feature type="region of interest" description="Disordered" evidence="1">
    <location>
        <begin position="62"/>
        <end position="110"/>
    </location>
</feature>
<dbReference type="InterPro" id="IPR036574">
    <property type="entry name" value="Scorpion_toxin-like_sf"/>
</dbReference>
<accession>A0ABR2NV16</accession>
<feature type="compositionally biased region" description="Basic and acidic residues" evidence="1">
    <location>
        <begin position="78"/>
        <end position="88"/>
    </location>
</feature>
<evidence type="ECO:0000256" key="1">
    <source>
        <dbReference type="SAM" id="MobiDB-lite"/>
    </source>
</evidence>
<feature type="signal peptide" evidence="2">
    <location>
        <begin position="1"/>
        <end position="35"/>
    </location>
</feature>
<keyword evidence="4" id="KW-1185">Reference proteome</keyword>
<reference evidence="3 4" key="1">
    <citation type="journal article" date="2024" name="G3 (Bethesda)">
        <title>Genome assembly of Hibiscus sabdariffa L. provides insights into metabolisms of medicinal natural products.</title>
        <authorList>
            <person name="Kim T."/>
        </authorList>
    </citation>
    <scope>NUCLEOTIDE SEQUENCE [LARGE SCALE GENOMIC DNA]</scope>
    <source>
        <strain evidence="3">TK-2024</strain>
        <tissue evidence="3">Old leaves</tissue>
    </source>
</reference>
<evidence type="ECO:0000313" key="4">
    <source>
        <dbReference type="Proteomes" id="UP001396334"/>
    </source>
</evidence>
<dbReference type="Proteomes" id="UP001396334">
    <property type="component" value="Unassembled WGS sequence"/>
</dbReference>
<evidence type="ECO:0000256" key="2">
    <source>
        <dbReference type="SAM" id="SignalP"/>
    </source>
</evidence>
<feature type="chain" id="PRO_5047482811" evidence="2">
    <location>
        <begin position="36"/>
        <end position="110"/>
    </location>
</feature>
<name>A0ABR2NV16_9ROSI</name>
<dbReference type="Gene3D" id="3.30.30.10">
    <property type="entry name" value="Knottin, scorpion toxin-like"/>
    <property type="match status" value="1"/>
</dbReference>
<keyword evidence="2" id="KW-0732">Signal</keyword>
<evidence type="ECO:0000313" key="3">
    <source>
        <dbReference type="EMBL" id="KAK8979800.1"/>
    </source>
</evidence>